<keyword evidence="2" id="KW-0342">GTP-binding</keyword>
<evidence type="ECO:0000313" key="5">
    <source>
        <dbReference type="Proteomes" id="UP000827892"/>
    </source>
</evidence>
<evidence type="ECO:0000256" key="3">
    <source>
        <dbReference type="SAM" id="MobiDB-lite"/>
    </source>
</evidence>
<dbReference type="InterPro" id="IPR027417">
    <property type="entry name" value="P-loop_NTPase"/>
</dbReference>
<sequence length="248" mass="26600">MSSLDETSTKILVLGDSCVGKTSLCHCIASQPGRNFDSTIGATVIMAWHDYRAGTPEQRSELLELWDVGGMVAHRQAAQVFFEGAVGAILVHDLTNRRSEENLATWLTMLDGKPRAPTSSKDPAAVALKVDIESCNIPVLIVGTKADLVPHKGPVSYDRLHIDSLKTIIRSSANSITLARFFDSCLDRTRRTTSLNSSFFAKPRTITPNTSMVSSPPSTSSGTTPSGASSANVTNRTMSPFTTIPMGS</sequence>
<dbReference type="OMA" id="THLICQQ"/>
<accession>A0AAE9AC12</accession>
<dbReference type="KEGG" id="cbr:CBG_00332"/>
<organism evidence="4 5">
    <name type="scientific">Caenorhabditis briggsae</name>
    <dbReference type="NCBI Taxonomy" id="6238"/>
    <lineage>
        <taxon>Eukaryota</taxon>
        <taxon>Metazoa</taxon>
        <taxon>Ecdysozoa</taxon>
        <taxon>Nematoda</taxon>
        <taxon>Chromadorea</taxon>
        <taxon>Rhabditida</taxon>
        <taxon>Rhabditina</taxon>
        <taxon>Rhabditomorpha</taxon>
        <taxon>Rhabditoidea</taxon>
        <taxon>Rhabditidae</taxon>
        <taxon>Peloderinae</taxon>
        <taxon>Caenorhabditis</taxon>
    </lineage>
</organism>
<dbReference type="FunFam" id="3.40.50.300:FF:004396">
    <property type="entry name" value="Protein CBG00332"/>
    <property type="match status" value="1"/>
</dbReference>
<protein>
    <submittedName>
        <fullName evidence="4">Uncharacterized protein</fullName>
    </submittedName>
</protein>
<gene>
    <name evidence="4" type="ORF">L3Y34_002931</name>
</gene>
<dbReference type="PROSITE" id="PS51419">
    <property type="entry name" value="RAB"/>
    <property type="match status" value="1"/>
</dbReference>
<feature type="region of interest" description="Disordered" evidence="3">
    <location>
        <begin position="206"/>
        <end position="248"/>
    </location>
</feature>
<dbReference type="Pfam" id="PF08477">
    <property type="entry name" value="Roc"/>
    <property type="match status" value="1"/>
</dbReference>
<dbReference type="AlphaFoldDB" id="A0AAE9AC12"/>
<dbReference type="GO" id="GO:0005525">
    <property type="term" value="F:GTP binding"/>
    <property type="evidence" value="ECO:0007669"/>
    <property type="project" value="UniProtKB-KW"/>
</dbReference>
<dbReference type="SUPFAM" id="SSF52540">
    <property type="entry name" value="P-loop containing nucleoside triphosphate hydrolases"/>
    <property type="match status" value="1"/>
</dbReference>
<dbReference type="Proteomes" id="UP000827892">
    <property type="component" value="Chromosome IV"/>
</dbReference>
<dbReference type="SMART" id="SM00175">
    <property type="entry name" value="RAB"/>
    <property type="match status" value="1"/>
</dbReference>
<dbReference type="PANTHER" id="PTHR24073">
    <property type="entry name" value="DRAB5-RELATED"/>
    <property type="match status" value="1"/>
</dbReference>
<dbReference type="EMBL" id="CP090894">
    <property type="protein sequence ID" value="ULT93084.1"/>
    <property type="molecule type" value="Genomic_DNA"/>
</dbReference>
<evidence type="ECO:0000313" key="4">
    <source>
        <dbReference type="EMBL" id="ULT93084.1"/>
    </source>
</evidence>
<evidence type="ECO:0000256" key="1">
    <source>
        <dbReference type="ARBA" id="ARBA00022741"/>
    </source>
</evidence>
<name>A0AAE9AC12_CAEBR</name>
<feature type="compositionally biased region" description="Low complexity" evidence="3">
    <location>
        <begin position="214"/>
        <end position="231"/>
    </location>
</feature>
<keyword evidence="1" id="KW-0547">Nucleotide-binding</keyword>
<feature type="compositionally biased region" description="Polar residues" evidence="3">
    <location>
        <begin position="232"/>
        <end position="242"/>
    </location>
</feature>
<dbReference type="PRINTS" id="PR00449">
    <property type="entry name" value="RASTRNSFRMNG"/>
</dbReference>
<proteinExistence type="predicted"/>
<dbReference type="Gene3D" id="3.40.50.300">
    <property type="entry name" value="P-loop containing nucleotide triphosphate hydrolases"/>
    <property type="match status" value="1"/>
</dbReference>
<reference evidence="4 5" key="1">
    <citation type="submission" date="2022-05" db="EMBL/GenBank/DDBJ databases">
        <title>Chromosome-level reference genomes for two strains of Caenorhabditis briggsae: an improved platform for comparative genomics.</title>
        <authorList>
            <person name="Stevens L."/>
            <person name="Andersen E.C."/>
        </authorList>
    </citation>
    <scope>NUCLEOTIDE SEQUENCE [LARGE SCALE GENOMIC DNA]</scope>
    <source>
        <strain evidence="4">QX1410_ONT</strain>
        <tissue evidence="4">Whole-organism</tissue>
    </source>
</reference>
<evidence type="ECO:0000256" key="2">
    <source>
        <dbReference type="ARBA" id="ARBA00023134"/>
    </source>
</evidence>